<dbReference type="Proteomes" id="UP000602260">
    <property type="component" value="Unassembled WGS sequence"/>
</dbReference>
<evidence type="ECO:0000259" key="2">
    <source>
        <dbReference type="Pfam" id="PF05569"/>
    </source>
</evidence>
<keyword evidence="1" id="KW-1133">Transmembrane helix</keyword>
<feature type="domain" description="Peptidase M56" evidence="2">
    <location>
        <begin position="146"/>
        <end position="319"/>
    </location>
</feature>
<dbReference type="EMBL" id="JACOPN010000006">
    <property type="protein sequence ID" value="MBC5717485.1"/>
    <property type="molecule type" value="Genomic_DNA"/>
</dbReference>
<feature type="transmembrane region" description="Helical" evidence="1">
    <location>
        <begin position="74"/>
        <end position="94"/>
    </location>
</feature>
<dbReference type="InterPro" id="IPR008756">
    <property type="entry name" value="Peptidase_M56"/>
</dbReference>
<dbReference type="Pfam" id="PF05569">
    <property type="entry name" value="Peptidase_M56"/>
    <property type="match status" value="1"/>
</dbReference>
<dbReference type="PANTHER" id="PTHR34978:SF3">
    <property type="entry name" value="SLR0241 PROTEIN"/>
    <property type="match status" value="1"/>
</dbReference>
<dbReference type="PANTHER" id="PTHR34978">
    <property type="entry name" value="POSSIBLE SENSOR-TRANSDUCER PROTEIN BLAR"/>
    <property type="match status" value="1"/>
</dbReference>
<feature type="transmembrane region" description="Helical" evidence="1">
    <location>
        <begin position="344"/>
        <end position="366"/>
    </location>
</feature>
<name>A0A8J6J4H7_9FIRM</name>
<reference evidence="3" key="1">
    <citation type="submission" date="2020-08" db="EMBL/GenBank/DDBJ databases">
        <title>Genome public.</title>
        <authorList>
            <person name="Liu C."/>
            <person name="Sun Q."/>
        </authorList>
    </citation>
    <scope>NUCLEOTIDE SEQUENCE</scope>
    <source>
        <strain evidence="3">BX5</strain>
    </source>
</reference>
<comment type="caution">
    <text evidence="3">The sequence shown here is derived from an EMBL/GenBank/DDBJ whole genome shotgun (WGS) entry which is preliminary data.</text>
</comment>
<accession>A0A8J6J4H7</accession>
<keyword evidence="1" id="KW-0472">Membrane</keyword>
<evidence type="ECO:0000256" key="1">
    <source>
        <dbReference type="SAM" id="Phobius"/>
    </source>
</evidence>
<evidence type="ECO:0000313" key="3">
    <source>
        <dbReference type="EMBL" id="MBC5717485.1"/>
    </source>
</evidence>
<proteinExistence type="predicted"/>
<protein>
    <submittedName>
        <fullName evidence="3">M56 family metallopeptidase</fullName>
    </submittedName>
</protein>
<gene>
    <name evidence="3" type="ORF">H8S55_09155</name>
</gene>
<dbReference type="CDD" id="cd07341">
    <property type="entry name" value="M56_BlaR1_MecR1_like"/>
    <property type="match status" value="1"/>
</dbReference>
<organism evidence="3 4">
    <name type="scientific">Flintibacter faecis</name>
    <dbReference type="NCBI Taxonomy" id="2763047"/>
    <lineage>
        <taxon>Bacteria</taxon>
        <taxon>Bacillati</taxon>
        <taxon>Bacillota</taxon>
        <taxon>Clostridia</taxon>
        <taxon>Eubacteriales</taxon>
        <taxon>Flintibacter</taxon>
    </lineage>
</organism>
<dbReference type="RefSeq" id="WP_186878726.1">
    <property type="nucleotide sequence ID" value="NZ_JACOPN010000006.1"/>
</dbReference>
<sequence>MSLTDNHSFRLFTFVFLSLFVGFLLLYRCNDDGPRSRQDSTHRYQPLMNADLLPLMVFFLLPLGLLFVGPGRMAQLALSVLFQCFLHLAVYYALLLPLTPLLRRFISARGCAMLWLLPNFLYLCFNSGLMPDAPAFVLRTRGNWIWLVLGLWLVGTISVFGWNTLSHLRFRRQLLEGAWPITDEEVLDIWQEEMDQAQMEPLSCPLVISPHTSTPLTVGLFRWTLQVVLPLRAYTPDELHLVFRHEIVHICRRDSWNKFFLMFCTALCWFDPLMWMAMRRSAEDTELSCDETVLLDADEATRRQYAQLLLTTAGDGRGYTTCLSPVAASLRYRLRSVVAPRRRVAGGILVGLTLFLLMSSFGYVALSFDERPGAEVLFGGDPAGYTLHSVRRDGELLDCSDPEALMDYLSALPLAHLTGDYDYEDQDQATYVLYFDAPKEVTRNLCVVLSGRQCKMDPSNGRAFQPYYLPEGVDIEQLDSLLTS</sequence>
<evidence type="ECO:0000313" key="4">
    <source>
        <dbReference type="Proteomes" id="UP000602260"/>
    </source>
</evidence>
<keyword evidence="1" id="KW-0812">Transmembrane</keyword>
<dbReference type="AlphaFoldDB" id="A0A8J6J4H7"/>
<feature type="transmembrane region" description="Helical" evidence="1">
    <location>
        <begin position="50"/>
        <end position="68"/>
    </location>
</feature>
<feature type="transmembrane region" description="Helical" evidence="1">
    <location>
        <begin position="12"/>
        <end position="29"/>
    </location>
</feature>
<dbReference type="InterPro" id="IPR052173">
    <property type="entry name" value="Beta-lactam_resp_regulator"/>
</dbReference>
<feature type="transmembrane region" description="Helical" evidence="1">
    <location>
        <begin position="106"/>
        <end position="123"/>
    </location>
</feature>
<feature type="transmembrane region" description="Helical" evidence="1">
    <location>
        <begin position="143"/>
        <end position="165"/>
    </location>
</feature>
<keyword evidence="4" id="KW-1185">Reference proteome</keyword>